<dbReference type="Pfam" id="PF00535">
    <property type="entry name" value="Glycos_transf_2"/>
    <property type="match status" value="1"/>
</dbReference>
<dbReference type="PANTHER" id="PTHR11675">
    <property type="entry name" value="N-ACETYLGALACTOSAMINYLTRANSFERASE"/>
    <property type="match status" value="1"/>
</dbReference>
<name>A0AA36B6S6_OCTVU</name>
<dbReference type="EC" id="2.4.1.-" evidence="5"/>
<dbReference type="Gene3D" id="2.80.10.50">
    <property type="match status" value="1"/>
</dbReference>
<protein>
    <recommendedName>
        <fullName evidence="5">Polypeptide N-acetylgalactosaminyltransferase</fullName>
        <ecNumber evidence="5">2.4.1.-</ecNumber>
    </recommendedName>
    <alternativeName>
        <fullName evidence="5">Protein-UDP acetylgalactosaminyltransferase</fullName>
    </alternativeName>
</protein>
<dbReference type="GO" id="GO:0006493">
    <property type="term" value="P:protein O-linked glycosylation"/>
    <property type="evidence" value="ECO:0007669"/>
    <property type="project" value="TreeGrafter"/>
</dbReference>
<evidence type="ECO:0000259" key="6">
    <source>
        <dbReference type="SMART" id="SM00458"/>
    </source>
</evidence>
<keyword evidence="3 5" id="KW-0333">Golgi apparatus</keyword>
<dbReference type="InterPro" id="IPR000772">
    <property type="entry name" value="Ricin_B_lectin"/>
</dbReference>
<evidence type="ECO:0000256" key="3">
    <source>
        <dbReference type="ARBA" id="ARBA00023034"/>
    </source>
</evidence>
<dbReference type="PROSITE" id="PS50231">
    <property type="entry name" value="RICIN_B_LECTIN"/>
    <property type="match status" value="1"/>
</dbReference>
<dbReference type="Pfam" id="PF00652">
    <property type="entry name" value="Ricin_B_lectin"/>
    <property type="match status" value="1"/>
</dbReference>
<evidence type="ECO:0000256" key="1">
    <source>
        <dbReference type="ARBA" id="ARBA00004323"/>
    </source>
</evidence>
<feature type="domain" description="Ricin B lectin" evidence="6">
    <location>
        <begin position="435"/>
        <end position="544"/>
    </location>
</feature>
<dbReference type="SUPFAM" id="SSF53448">
    <property type="entry name" value="Nucleotide-diphospho-sugar transferases"/>
    <property type="match status" value="1"/>
</dbReference>
<evidence type="ECO:0000313" key="8">
    <source>
        <dbReference type="Proteomes" id="UP001162480"/>
    </source>
</evidence>
<comment type="cofactor">
    <cofactor evidence="5">
        <name>Mn(2+)</name>
        <dbReference type="ChEBI" id="CHEBI:29035"/>
    </cofactor>
</comment>
<organism evidence="7 8">
    <name type="scientific">Octopus vulgaris</name>
    <name type="common">Common octopus</name>
    <dbReference type="NCBI Taxonomy" id="6645"/>
    <lineage>
        <taxon>Eukaryota</taxon>
        <taxon>Metazoa</taxon>
        <taxon>Spiralia</taxon>
        <taxon>Lophotrochozoa</taxon>
        <taxon>Mollusca</taxon>
        <taxon>Cephalopoda</taxon>
        <taxon>Coleoidea</taxon>
        <taxon>Octopodiformes</taxon>
        <taxon>Octopoda</taxon>
        <taxon>Incirrata</taxon>
        <taxon>Octopodidae</taxon>
        <taxon>Octopus</taxon>
    </lineage>
</organism>
<sequence length="553" mass="64232">MTNYQYKEIPMGLTRNESERLEKLSEKLRKLEKIDFDGKHYNEYKNYSQGHRKERNNFLMINDEKSESKKFPDNKGRIIAPNPRQINNNFIKKKEDILIHKGEIQKYDMDLLQDVAEENYPGKGGAGVSINVEELTASEKEKFDLGLQRNQFNQYVSDIIPLNRDVGEVRERGCDRVTYPSNLPSTTVIICFHNEAWSTLLRTVHSVLRHTSLELLSSIILVDDASTFQFLKSPLEEYMRRLPKVRIIRSTTRLGLIRARLFGVNESRSEIITFLDSHCECAADWLRPQIARLVQKPHSVVSPVIDIINSNTLEYSSFLGDQVNFGIFDWSLNFRWMVVPDRIKKTRTSNLDPIMTPTLAGGLLSMRKDFFETLGAFDPGFETWGSENLELSFKVNYGDVSQRKKLRENLKCKSFQWYLENVIPEMLWIKETINDGLVMNMNSRKCLEAALGMRVQVTKCDKASGNQHIYYTKKNELRINDICLDFGNDLSAAPCHGMKGDQFWTLFPNRMIYHNVSNRCLENVERDVMLMPCAYKPQQLWSVLENRHAEHEN</sequence>
<dbReference type="InterPro" id="IPR035992">
    <property type="entry name" value="Ricin_B-like_lectins"/>
</dbReference>
<keyword evidence="5" id="KW-0464">Manganese</keyword>
<keyword evidence="4 5" id="KW-1015">Disulfide bond</keyword>
<dbReference type="Gene3D" id="3.90.550.10">
    <property type="entry name" value="Spore Coat Polysaccharide Biosynthesis Protein SpsA, Chain A"/>
    <property type="match status" value="2"/>
</dbReference>
<gene>
    <name evidence="7" type="ORF">OCTVUL_1B003416</name>
</gene>
<proteinExistence type="inferred from homology"/>
<accession>A0AA36B6S6</accession>
<keyword evidence="5" id="KW-0328">Glycosyltransferase</keyword>
<comment type="pathway">
    <text evidence="5">Protein modification; protein glycosylation.</text>
</comment>
<evidence type="ECO:0000256" key="2">
    <source>
        <dbReference type="ARBA" id="ARBA00022734"/>
    </source>
</evidence>
<dbReference type="PANTHER" id="PTHR11675:SF43">
    <property type="entry name" value="POLYPEPTIDE N-ACETYLGALACTOSAMINYLTRANSFERASE 1"/>
    <property type="match status" value="1"/>
</dbReference>
<dbReference type="CDD" id="cd23462">
    <property type="entry name" value="beta-trefoil_Ricin_Pgant9-like"/>
    <property type="match status" value="1"/>
</dbReference>
<evidence type="ECO:0000256" key="5">
    <source>
        <dbReference type="RuleBase" id="RU361242"/>
    </source>
</evidence>
<dbReference type="EMBL" id="OX597822">
    <property type="protein sequence ID" value="CAI9728458.1"/>
    <property type="molecule type" value="Genomic_DNA"/>
</dbReference>
<dbReference type="GO" id="GO:0004653">
    <property type="term" value="F:polypeptide N-acetylgalactosaminyltransferase activity"/>
    <property type="evidence" value="ECO:0007669"/>
    <property type="project" value="TreeGrafter"/>
</dbReference>
<dbReference type="AlphaFoldDB" id="A0AA36B6S6"/>
<dbReference type="Proteomes" id="UP001162480">
    <property type="component" value="Chromosome 9"/>
</dbReference>
<keyword evidence="2 5" id="KW-0430">Lectin</keyword>
<dbReference type="GO" id="GO:0000139">
    <property type="term" value="C:Golgi membrane"/>
    <property type="evidence" value="ECO:0007669"/>
    <property type="project" value="UniProtKB-SubCell"/>
</dbReference>
<comment type="subcellular location">
    <subcellularLocation>
        <location evidence="1 5">Golgi apparatus membrane</location>
        <topology evidence="1 5">Single-pass type II membrane protein</topology>
    </subcellularLocation>
</comment>
<evidence type="ECO:0000313" key="7">
    <source>
        <dbReference type="EMBL" id="CAI9728458.1"/>
    </source>
</evidence>
<dbReference type="InterPro" id="IPR029044">
    <property type="entry name" value="Nucleotide-diphossugar_trans"/>
</dbReference>
<dbReference type="InterPro" id="IPR001173">
    <property type="entry name" value="Glyco_trans_2-like"/>
</dbReference>
<dbReference type="SMART" id="SM00458">
    <property type="entry name" value="RICIN"/>
    <property type="match status" value="1"/>
</dbReference>
<dbReference type="SUPFAM" id="SSF50370">
    <property type="entry name" value="Ricin B-like lectins"/>
    <property type="match status" value="1"/>
</dbReference>
<evidence type="ECO:0000256" key="4">
    <source>
        <dbReference type="ARBA" id="ARBA00023157"/>
    </source>
</evidence>
<keyword evidence="8" id="KW-1185">Reference proteome</keyword>
<keyword evidence="5" id="KW-0808">Transferase</keyword>
<comment type="similarity">
    <text evidence="5">Belongs to the glycosyltransferase 2 family. GalNAc-T subfamily.</text>
</comment>
<reference evidence="7" key="1">
    <citation type="submission" date="2023-08" db="EMBL/GenBank/DDBJ databases">
        <authorList>
            <person name="Alioto T."/>
            <person name="Alioto T."/>
            <person name="Gomez Garrido J."/>
        </authorList>
    </citation>
    <scope>NUCLEOTIDE SEQUENCE</scope>
</reference>
<dbReference type="GO" id="GO:0030246">
    <property type="term" value="F:carbohydrate binding"/>
    <property type="evidence" value="ECO:0007669"/>
    <property type="project" value="UniProtKB-KW"/>
</dbReference>